<keyword evidence="2" id="KW-1185">Reference proteome</keyword>
<evidence type="ECO:0000313" key="2">
    <source>
        <dbReference type="Proteomes" id="UP000284706"/>
    </source>
</evidence>
<sequence>MISFADRNCLVEHEQDTLAQNFGKTQSGVISEVKANFIQIPADIDMIQHTKAITTYTPDYNRPIDLFTRRFPHPASPINPSTASFLPPNLPLAAEVGLLDCPVLLQVNYQGEVEA</sequence>
<organism evidence="1 2">
    <name type="scientific">Gymnopilus dilepis</name>
    <dbReference type="NCBI Taxonomy" id="231916"/>
    <lineage>
        <taxon>Eukaryota</taxon>
        <taxon>Fungi</taxon>
        <taxon>Dikarya</taxon>
        <taxon>Basidiomycota</taxon>
        <taxon>Agaricomycotina</taxon>
        <taxon>Agaricomycetes</taxon>
        <taxon>Agaricomycetidae</taxon>
        <taxon>Agaricales</taxon>
        <taxon>Agaricineae</taxon>
        <taxon>Hymenogastraceae</taxon>
        <taxon>Gymnopilus</taxon>
    </lineage>
</organism>
<proteinExistence type="predicted"/>
<dbReference type="EMBL" id="NHYE01000986">
    <property type="protein sequence ID" value="PPR00778.1"/>
    <property type="molecule type" value="Genomic_DNA"/>
</dbReference>
<reference evidence="1 2" key="1">
    <citation type="journal article" date="2018" name="Evol. Lett.">
        <title>Horizontal gene cluster transfer increased hallucinogenic mushroom diversity.</title>
        <authorList>
            <person name="Reynolds H.T."/>
            <person name="Vijayakumar V."/>
            <person name="Gluck-Thaler E."/>
            <person name="Korotkin H.B."/>
            <person name="Matheny P.B."/>
            <person name="Slot J.C."/>
        </authorList>
    </citation>
    <scope>NUCLEOTIDE SEQUENCE [LARGE SCALE GENOMIC DNA]</scope>
    <source>
        <strain evidence="1 2">SRW20</strain>
    </source>
</reference>
<dbReference type="Proteomes" id="UP000284706">
    <property type="component" value="Unassembled WGS sequence"/>
</dbReference>
<accession>A0A409YCP6</accession>
<evidence type="ECO:0000313" key="1">
    <source>
        <dbReference type="EMBL" id="PPR00778.1"/>
    </source>
</evidence>
<gene>
    <name evidence="1" type="ORF">CVT26_012402</name>
</gene>
<protein>
    <submittedName>
        <fullName evidence="1">Uncharacterized protein</fullName>
    </submittedName>
</protein>
<dbReference type="AlphaFoldDB" id="A0A409YCP6"/>
<comment type="caution">
    <text evidence="1">The sequence shown here is derived from an EMBL/GenBank/DDBJ whole genome shotgun (WGS) entry which is preliminary data.</text>
</comment>
<dbReference type="InParanoid" id="A0A409YCP6"/>
<name>A0A409YCP6_9AGAR</name>